<dbReference type="AlphaFoldDB" id="K1Q4Q5"/>
<dbReference type="InterPro" id="IPR001258">
    <property type="entry name" value="NHL_repeat"/>
</dbReference>
<accession>K1Q4Q5</accession>
<dbReference type="InParanoid" id="K1Q4Q5"/>
<feature type="domain" description="B box-type" evidence="2">
    <location>
        <begin position="34"/>
        <end position="79"/>
    </location>
</feature>
<name>K1Q4Q5_MAGGI</name>
<protein>
    <submittedName>
        <fullName evidence="3">Tripartite motif-containing protein 3</fullName>
    </submittedName>
</protein>
<gene>
    <name evidence="3" type="ORF">CGI_10027643</name>
</gene>
<evidence type="ECO:0000313" key="3">
    <source>
        <dbReference type="EMBL" id="EKC31532.1"/>
    </source>
</evidence>
<dbReference type="SUPFAM" id="SSF57845">
    <property type="entry name" value="B-box zinc-binding domain"/>
    <property type="match status" value="1"/>
</dbReference>
<dbReference type="Gene3D" id="2.40.10.500">
    <property type="match status" value="1"/>
</dbReference>
<dbReference type="CDD" id="cd19756">
    <property type="entry name" value="Bbox2"/>
    <property type="match status" value="1"/>
</dbReference>
<dbReference type="PANTHER" id="PTHR25462">
    <property type="entry name" value="BONUS, ISOFORM C-RELATED"/>
    <property type="match status" value="1"/>
</dbReference>
<dbReference type="SMART" id="SM00336">
    <property type="entry name" value="BBOX"/>
    <property type="match status" value="2"/>
</dbReference>
<dbReference type="HOGENOM" id="CLU_007742_5_1_1"/>
<proteinExistence type="predicted"/>
<dbReference type="InterPro" id="IPR000315">
    <property type="entry name" value="Znf_B-box"/>
</dbReference>
<dbReference type="Gene3D" id="2.120.10.30">
    <property type="entry name" value="TolB, C-terminal domain"/>
    <property type="match status" value="1"/>
</dbReference>
<organism evidence="3">
    <name type="scientific">Magallana gigas</name>
    <name type="common">Pacific oyster</name>
    <name type="synonym">Crassostrea gigas</name>
    <dbReference type="NCBI Taxonomy" id="29159"/>
    <lineage>
        <taxon>Eukaryota</taxon>
        <taxon>Metazoa</taxon>
        <taxon>Spiralia</taxon>
        <taxon>Lophotrochozoa</taxon>
        <taxon>Mollusca</taxon>
        <taxon>Bivalvia</taxon>
        <taxon>Autobranchia</taxon>
        <taxon>Pteriomorphia</taxon>
        <taxon>Ostreida</taxon>
        <taxon>Ostreoidea</taxon>
        <taxon>Ostreidae</taxon>
        <taxon>Magallana</taxon>
    </lineage>
</organism>
<dbReference type="PROSITE" id="PS50119">
    <property type="entry name" value="ZF_BBOX"/>
    <property type="match status" value="2"/>
</dbReference>
<dbReference type="SUPFAM" id="SSF101898">
    <property type="entry name" value="NHL repeat"/>
    <property type="match status" value="1"/>
</dbReference>
<dbReference type="GO" id="GO:0008270">
    <property type="term" value="F:zinc ion binding"/>
    <property type="evidence" value="ECO:0007669"/>
    <property type="project" value="InterPro"/>
</dbReference>
<dbReference type="Pfam" id="PF00643">
    <property type="entry name" value="zf-B_box"/>
    <property type="match status" value="1"/>
</dbReference>
<dbReference type="Gene3D" id="3.30.160.60">
    <property type="entry name" value="Classic Zinc Finger"/>
    <property type="match status" value="1"/>
</dbReference>
<sequence>MTPEVRSIKTYIVPATNLLKSIRCQTMYPRSWAQDVLRCQICEVPAPPMYCDICHIHMCKACVGEHLSDESTEHKVVPFKKRGRNPKCSKHSKQLCDLHCEKCDIPICLECVSSGEHLGHKMGGILKIVEKKKEAMHRDLQELEKNIYAIYQEMASNIPAQKADLNENSQKLKRAIEKHGEDFHREIDTAIEKMKSDVDEIESKQVAVLNEHENEIKRNISEIALTIADLIKLLNSNDVSLVTAYKSRIAEFRKLPPKLTVTQTRFTPQNINKEQIYQQIGSLSALSIKTDEHGYTMDSPGAESPPPERPLIDVPSFITEINTEYGNFNVLESVSCLNDEECWTCGQDNKMRLYNLKRELVKSFQTKSGGRPTDIAVTQSGELVYTDRTDRTVNIVTNTQIQTVIRLLGWIPWYVCSTFSGDLLVVMFNDDEKQAKVVRYSGFTEKQSIQYNDKGQPLYSSQRHTKFICENKNLDICVADSYTLSRAVVVVNQAGKFRFSYTGAPLITKEPFEPVGITTDSQSRILTSDYNNNSIHILDKDGQFLRYIDNCHLDHPNGLCVNTRGNLFVAENITGKIKKIKYSI</sequence>
<evidence type="ECO:0000259" key="2">
    <source>
        <dbReference type="PROSITE" id="PS50119"/>
    </source>
</evidence>
<dbReference type="EMBL" id="JH816755">
    <property type="protein sequence ID" value="EKC31532.1"/>
    <property type="molecule type" value="Genomic_DNA"/>
</dbReference>
<keyword evidence="1" id="KW-0677">Repeat</keyword>
<dbReference type="PROSITE" id="PS51125">
    <property type="entry name" value="NHL"/>
    <property type="match status" value="1"/>
</dbReference>
<reference evidence="3" key="1">
    <citation type="journal article" date="2012" name="Nature">
        <title>The oyster genome reveals stress adaptation and complexity of shell formation.</title>
        <authorList>
            <person name="Zhang G."/>
            <person name="Fang X."/>
            <person name="Guo X."/>
            <person name="Li L."/>
            <person name="Luo R."/>
            <person name="Xu F."/>
            <person name="Yang P."/>
            <person name="Zhang L."/>
            <person name="Wang X."/>
            <person name="Qi H."/>
            <person name="Xiong Z."/>
            <person name="Que H."/>
            <person name="Xie Y."/>
            <person name="Holland P.W."/>
            <person name="Paps J."/>
            <person name="Zhu Y."/>
            <person name="Wu F."/>
            <person name="Chen Y."/>
            <person name="Wang J."/>
            <person name="Peng C."/>
            <person name="Meng J."/>
            <person name="Yang L."/>
            <person name="Liu J."/>
            <person name="Wen B."/>
            <person name="Zhang N."/>
            <person name="Huang Z."/>
            <person name="Zhu Q."/>
            <person name="Feng Y."/>
            <person name="Mount A."/>
            <person name="Hedgecock D."/>
            <person name="Xu Z."/>
            <person name="Liu Y."/>
            <person name="Domazet-Loso T."/>
            <person name="Du Y."/>
            <person name="Sun X."/>
            <person name="Zhang S."/>
            <person name="Liu B."/>
            <person name="Cheng P."/>
            <person name="Jiang X."/>
            <person name="Li J."/>
            <person name="Fan D."/>
            <person name="Wang W."/>
            <person name="Fu W."/>
            <person name="Wang T."/>
            <person name="Wang B."/>
            <person name="Zhang J."/>
            <person name="Peng Z."/>
            <person name="Li Y."/>
            <person name="Li N."/>
            <person name="Wang J."/>
            <person name="Chen M."/>
            <person name="He Y."/>
            <person name="Tan F."/>
            <person name="Song X."/>
            <person name="Zheng Q."/>
            <person name="Huang R."/>
            <person name="Yang H."/>
            <person name="Du X."/>
            <person name="Chen L."/>
            <person name="Yang M."/>
            <person name="Gaffney P.M."/>
            <person name="Wang S."/>
            <person name="Luo L."/>
            <person name="She Z."/>
            <person name="Ming Y."/>
            <person name="Huang W."/>
            <person name="Zhang S."/>
            <person name="Huang B."/>
            <person name="Zhang Y."/>
            <person name="Qu T."/>
            <person name="Ni P."/>
            <person name="Miao G."/>
            <person name="Wang J."/>
            <person name="Wang Q."/>
            <person name="Steinberg C.E."/>
            <person name="Wang H."/>
            <person name="Li N."/>
            <person name="Qian L."/>
            <person name="Zhang G."/>
            <person name="Li Y."/>
            <person name="Yang H."/>
            <person name="Liu X."/>
            <person name="Wang J."/>
            <person name="Yin Y."/>
            <person name="Wang J."/>
        </authorList>
    </citation>
    <scope>NUCLEOTIDE SEQUENCE [LARGE SCALE GENOMIC DNA]</scope>
    <source>
        <strain evidence="3">05x7-T-G4-1.051#20</strain>
    </source>
</reference>
<dbReference type="PANTHER" id="PTHR25462:SF296">
    <property type="entry name" value="MEIOTIC P26, ISOFORM F"/>
    <property type="match status" value="1"/>
</dbReference>
<dbReference type="InterPro" id="IPR047153">
    <property type="entry name" value="TRIM45/56/19-like"/>
</dbReference>
<feature type="domain" description="B box-type" evidence="2">
    <location>
        <begin position="83"/>
        <end position="125"/>
    </location>
</feature>
<evidence type="ECO:0000256" key="1">
    <source>
        <dbReference type="ARBA" id="ARBA00022737"/>
    </source>
</evidence>
<dbReference type="InterPro" id="IPR011042">
    <property type="entry name" value="6-blade_b-propeller_TolB-like"/>
</dbReference>